<accession>A0AAV4MVR1</accession>
<organism evidence="1 2">
    <name type="scientific">Caerostris darwini</name>
    <dbReference type="NCBI Taxonomy" id="1538125"/>
    <lineage>
        <taxon>Eukaryota</taxon>
        <taxon>Metazoa</taxon>
        <taxon>Ecdysozoa</taxon>
        <taxon>Arthropoda</taxon>
        <taxon>Chelicerata</taxon>
        <taxon>Arachnida</taxon>
        <taxon>Araneae</taxon>
        <taxon>Araneomorphae</taxon>
        <taxon>Entelegynae</taxon>
        <taxon>Araneoidea</taxon>
        <taxon>Araneidae</taxon>
        <taxon>Caerostris</taxon>
    </lineage>
</organism>
<dbReference type="EMBL" id="BPLQ01000793">
    <property type="protein sequence ID" value="GIX75029.1"/>
    <property type="molecule type" value="Genomic_DNA"/>
</dbReference>
<dbReference type="Proteomes" id="UP001054837">
    <property type="component" value="Unassembled WGS sequence"/>
</dbReference>
<proteinExistence type="predicted"/>
<dbReference type="AlphaFoldDB" id="A0AAV4MVR1"/>
<name>A0AAV4MVR1_9ARAC</name>
<reference evidence="1 2" key="1">
    <citation type="submission" date="2021-06" db="EMBL/GenBank/DDBJ databases">
        <title>Caerostris darwini draft genome.</title>
        <authorList>
            <person name="Kono N."/>
            <person name="Arakawa K."/>
        </authorList>
    </citation>
    <scope>NUCLEOTIDE SEQUENCE [LARGE SCALE GENOMIC DNA]</scope>
</reference>
<comment type="caution">
    <text evidence="1">The sequence shown here is derived from an EMBL/GenBank/DDBJ whole genome shotgun (WGS) entry which is preliminary data.</text>
</comment>
<sequence length="115" mass="13681">MFQQKWSAMFRNRRKSMNTSEYGFTQDGSPPHRHAVYLTLLTIRSVHANPVWVWRGPDVLHRLAERSMKIPERQEHFFWVHGFALRASRYLLSVIRSFEIMWRFFSGITLGSVVV</sequence>
<gene>
    <name evidence="1" type="ORF">CDAR_507961</name>
</gene>
<protein>
    <submittedName>
        <fullName evidence="1">Uncharacterized protein</fullName>
    </submittedName>
</protein>
<keyword evidence="2" id="KW-1185">Reference proteome</keyword>
<evidence type="ECO:0000313" key="1">
    <source>
        <dbReference type="EMBL" id="GIX75029.1"/>
    </source>
</evidence>
<evidence type="ECO:0000313" key="2">
    <source>
        <dbReference type="Proteomes" id="UP001054837"/>
    </source>
</evidence>